<reference evidence="1" key="2">
    <citation type="submission" date="2020-09" db="EMBL/GenBank/DDBJ databases">
        <authorList>
            <person name="Sun Q."/>
            <person name="Zhou Y."/>
        </authorList>
    </citation>
    <scope>NUCLEOTIDE SEQUENCE</scope>
    <source>
        <strain evidence="1">CGMCC 1.15371</strain>
    </source>
</reference>
<comment type="caution">
    <text evidence="1">The sequence shown here is derived from an EMBL/GenBank/DDBJ whole genome shotgun (WGS) entry which is preliminary data.</text>
</comment>
<organism evidence="1 2">
    <name type="scientific">Pullulanibacillus camelliae</name>
    <dbReference type="NCBI Taxonomy" id="1707096"/>
    <lineage>
        <taxon>Bacteria</taxon>
        <taxon>Bacillati</taxon>
        <taxon>Bacillota</taxon>
        <taxon>Bacilli</taxon>
        <taxon>Bacillales</taxon>
        <taxon>Sporolactobacillaceae</taxon>
        <taxon>Pullulanibacillus</taxon>
    </lineage>
</organism>
<sequence length="77" mass="8988">MYYTIMPPELIFSESEERGMPKQVMIEMDGVPLIIEQETESDYHIVQVISSDPQHFLQEKYQPGKKVTFQPLLKSTI</sequence>
<proteinExistence type="predicted"/>
<reference evidence="1" key="1">
    <citation type="journal article" date="2014" name="Int. J. Syst. Evol. Microbiol.">
        <title>Complete genome sequence of Corynebacterium casei LMG S-19264T (=DSM 44701T), isolated from a smear-ripened cheese.</title>
        <authorList>
            <consortium name="US DOE Joint Genome Institute (JGI-PGF)"/>
            <person name="Walter F."/>
            <person name="Albersmeier A."/>
            <person name="Kalinowski J."/>
            <person name="Ruckert C."/>
        </authorList>
    </citation>
    <scope>NUCLEOTIDE SEQUENCE</scope>
    <source>
        <strain evidence="1">CGMCC 1.15371</strain>
    </source>
</reference>
<gene>
    <name evidence="1" type="ORF">GCM10011391_26090</name>
</gene>
<dbReference type="AlphaFoldDB" id="A0A8J2YJ39"/>
<name>A0A8J2YJ39_9BACL</name>
<dbReference type="EMBL" id="BMIR01000012">
    <property type="protein sequence ID" value="GGE46084.1"/>
    <property type="molecule type" value="Genomic_DNA"/>
</dbReference>
<protein>
    <submittedName>
        <fullName evidence="1">Uncharacterized protein</fullName>
    </submittedName>
</protein>
<dbReference type="Pfam" id="PF14035">
    <property type="entry name" value="YlzJ"/>
    <property type="match status" value="1"/>
</dbReference>
<keyword evidence="2" id="KW-1185">Reference proteome</keyword>
<dbReference type="Proteomes" id="UP000628775">
    <property type="component" value="Unassembled WGS sequence"/>
</dbReference>
<accession>A0A8J2YJ39</accession>
<dbReference type="RefSeq" id="WP_188694739.1">
    <property type="nucleotide sequence ID" value="NZ_BMIR01000012.1"/>
</dbReference>
<evidence type="ECO:0000313" key="1">
    <source>
        <dbReference type="EMBL" id="GGE46084.1"/>
    </source>
</evidence>
<dbReference type="InterPro" id="IPR025619">
    <property type="entry name" value="YlzJ"/>
</dbReference>
<evidence type="ECO:0000313" key="2">
    <source>
        <dbReference type="Proteomes" id="UP000628775"/>
    </source>
</evidence>